<evidence type="ECO:0000313" key="2">
    <source>
        <dbReference type="Proteomes" id="UP000887565"/>
    </source>
</evidence>
<name>A0A915LB94_ROMCU</name>
<dbReference type="Proteomes" id="UP000887565">
    <property type="component" value="Unplaced"/>
</dbReference>
<dbReference type="AlphaFoldDB" id="A0A915LB94"/>
<feature type="region of interest" description="Disordered" evidence="1">
    <location>
        <begin position="1"/>
        <end position="22"/>
    </location>
</feature>
<proteinExistence type="predicted"/>
<evidence type="ECO:0000313" key="3">
    <source>
        <dbReference type="WBParaSite" id="nRc.2.0.1.t47031-RA"/>
    </source>
</evidence>
<keyword evidence="2" id="KW-1185">Reference proteome</keyword>
<evidence type="ECO:0000256" key="1">
    <source>
        <dbReference type="SAM" id="MobiDB-lite"/>
    </source>
</evidence>
<protein>
    <submittedName>
        <fullName evidence="3">Uncharacterized protein</fullName>
    </submittedName>
</protein>
<feature type="compositionally biased region" description="Basic and acidic residues" evidence="1">
    <location>
        <begin position="1"/>
        <end position="14"/>
    </location>
</feature>
<dbReference type="WBParaSite" id="nRc.2.0.1.t47031-RA">
    <property type="protein sequence ID" value="nRc.2.0.1.t47031-RA"/>
    <property type="gene ID" value="nRc.2.0.1.g47031"/>
</dbReference>
<organism evidence="2 3">
    <name type="scientific">Romanomermis culicivorax</name>
    <name type="common">Nematode worm</name>
    <dbReference type="NCBI Taxonomy" id="13658"/>
    <lineage>
        <taxon>Eukaryota</taxon>
        <taxon>Metazoa</taxon>
        <taxon>Ecdysozoa</taxon>
        <taxon>Nematoda</taxon>
        <taxon>Enoplea</taxon>
        <taxon>Dorylaimia</taxon>
        <taxon>Mermithida</taxon>
        <taxon>Mermithoidea</taxon>
        <taxon>Mermithidae</taxon>
        <taxon>Romanomermis</taxon>
    </lineage>
</organism>
<accession>A0A915LB94</accession>
<reference evidence="3" key="1">
    <citation type="submission" date="2022-11" db="UniProtKB">
        <authorList>
            <consortium name="WormBaseParasite"/>
        </authorList>
    </citation>
    <scope>IDENTIFICATION</scope>
</reference>
<sequence length="120" mass="13391">MSKAPHHERFHESVEQENTAADAAPLSKWENFKNSISNRNSSFLSRLPYLKGRSTTNNSHKETLEKSRKVFNSDSCHDRGVLLAGSQSSNAVSLPGSFARQKSVVFVLKDGKIFLPLKKC</sequence>